<dbReference type="AlphaFoldDB" id="L7N0T0"/>
<dbReference type="PROSITE" id="PS50196">
    <property type="entry name" value="RANBD1"/>
    <property type="match status" value="1"/>
</dbReference>
<dbReference type="SUPFAM" id="SSF50729">
    <property type="entry name" value="PH domain-like"/>
    <property type="match status" value="1"/>
</dbReference>
<organism evidence="2 3">
    <name type="scientific">Ciona intestinalis</name>
    <name type="common">Transparent sea squirt</name>
    <name type="synonym">Ascidia intestinalis</name>
    <dbReference type="NCBI Taxonomy" id="7719"/>
    <lineage>
        <taxon>Eukaryota</taxon>
        <taxon>Metazoa</taxon>
        <taxon>Chordata</taxon>
        <taxon>Tunicata</taxon>
        <taxon>Ascidiacea</taxon>
        <taxon>Phlebobranchia</taxon>
        <taxon>Cionidae</taxon>
        <taxon>Ciona</taxon>
    </lineage>
</organism>
<reference evidence="3" key="1">
    <citation type="journal article" date="2002" name="Science">
        <title>The draft genome of Ciona intestinalis: insights into chordate and vertebrate origins.</title>
        <authorList>
            <person name="Dehal P."/>
            <person name="Satou Y."/>
            <person name="Campbell R.K."/>
            <person name="Chapman J."/>
            <person name="Degnan B."/>
            <person name="De Tomaso A."/>
            <person name="Davidson B."/>
            <person name="Di Gregorio A."/>
            <person name="Gelpke M."/>
            <person name="Goodstein D.M."/>
            <person name="Harafuji N."/>
            <person name="Hastings K.E."/>
            <person name="Ho I."/>
            <person name="Hotta K."/>
            <person name="Huang W."/>
            <person name="Kawashima T."/>
            <person name="Lemaire P."/>
            <person name="Martinez D."/>
            <person name="Meinertzhagen I.A."/>
            <person name="Necula S."/>
            <person name="Nonaka M."/>
            <person name="Putnam N."/>
            <person name="Rash S."/>
            <person name="Saiga H."/>
            <person name="Satake M."/>
            <person name="Terry A."/>
            <person name="Yamada L."/>
            <person name="Wang H.G."/>
            <person name="Awazu S."/>
            <person name="Azumi K."/>
            <person name="Boore J."/>
            <person name="Branno M."/>
            <person name="Chin-Bow S."/>
            <person name="DeSantis R."/>
            <person name="Doyle S."/>
            <person name="Francino P."/>
            <person name="Keys D.N."/>
            <person name="Haga S."/>
            <person name="Hayashi H."/>
            <person name="Hino K."/>
            <person name="Imai K.S."/>
            <person name="Inaba K."/>
            <person name="Kano S."/>
            <person name="Kobayashi K."/>
            <person name="Kobayashi M."/>
            <person name="Lee B.I."/>
            <person name="Makabe K.W."/>
            <person name="Manohar C."/>
            <person name="Matassi G."/>
            <person name="Medina M."/>
            <person name="Mochizuki Y."/>
            <person name="Mount S."/>
            <person name="Morishita T."/>
            <person name="Miura S."/>
            <person name="Nakayama A."/>
            <person name="Nishizaka S."/>
            <person name="Nomoto H."/>
            <person name="Ohta F."/>
            <person name="Oishi K."/>
            <person name="Rigoutsos I."/>
            <person name="Sano M."/>
            <person name="Sasaki A."/>
            <person name="Sasakura Y."/>
            <person name="Shoguchi E."/>
            <person name="Shin-i T."/>
            <person name="Spagnuolo A."/>
            <person name="Stainier D."/>
            <person name="Suzuki M.M."/>
            <person name="Tassy O."/>
            <person name="Takatori N."/>
            <person name="Tokuoka M."/>
            <person name="Yagi K."/>
            <person name="Yoshizaki F."/>
            <person name="Wada S."/>
            <person name="Zhang C."/>
            <person name="Hyatt P.D."/>
            <person name="Larimer F."/>
            <person name="Detter C."/>
            <person name="Doggett N."/>
            <person name="Glavina T."/>
            <person name="Hawkins T."/>
            <person name="Richardson P."/>
            <person name="Lucas S."/>
            <person name="Kohara Y."/>
            <person name="Levine M."/>
            <person name="Satoh N."/>
            <person name="Rokhsar D.S."/>
        </authorList>
    </citation>
    <scope>NUCLEOTIDE SEQUENCE [LARGE SCALE GENOMIC DNA]</scope>
</reference>
<proteinExistence type="predicted"/>
<dbReference type="InterPro" id="IPR000156">
    <property type="entry name" value="Ran_bind_dom"/>
</dbReference>
<protein>
    <recommendedName>
        <fullName evidence="1">RanBD1 domain-containing protein</fullName>
    </recommendedName>
</protein>
<dbReference type="HOGENOM" id="CLU_067861_2_2_1"/>
<dbReference type="Gene3D" id="2.30.29.30">
    <property type="entry name" value="Pleckstrin-homology domain (PH domain)/Phosphotyrosine-binding domain (PTB)"/>
    <property type="match status" value="1"/>
</dbReference>
<dbReference type="InterPro" id="IPR045255">
    <property type="entry name" value="RanBP1-like"/>
</dbReference>
<accession>L7N0T0</accession>
<evidence type="ECO:0000313" key="3">
    <source>
        <dbReference type="Proteomes" id="UP000008144"/>
    </source>
</evidence>
<dbReference type="PANTHER" id="PTHR23138:SF87">
    <property type="entry name" value="E3 SUMO-PROTEIN LIGASE RANBP2"/>
    <property type="match status" value="1"/>
</dbReference>
<dbReference type="Proteomes" id="UP000008144">
    <property type="component" value="Chromosome 8"/>
</dbReference>
<dbReference type="Pfam" id="PF00638">
    <property type="entry name" value="Ran_BP1"/>
    <property type="match status" value="1"/>
</dbReference>
<evidence type="ECO:0000313" key="2">
    <source>
        <dbReference type="Ensembl" id="ENSCINP00000013829.3"/>
    </source>
</evidence>
<keyword evidence="3" id="KW-1185">Reference proteome</keyword>
<feature type="domain" description="RanBD1" evidence="1">
    <location>
        <begin position="1"/>
        <end position="120"/>
    </location>
</feature>
<reference evidence="2" key="2">
    <citation type="journal article" date="2008" name="Genome Biol.">
        <title>Improved genome assembly and evidence-based global gene model set for the chordate Ciona intestinalis: new insight into intron and operon populations.</title>
        <authorList>
            <person name="Satou Y."/>
            <person name="Mineta K."/>
            <person name="Ogasawara M."/>
            <person name="Sasakura Y."/>
            <person name="Shoguchi E."/>
            <person name="Ueno K."/>
            <person name="Yamada L."/>
            <person name="Matsumoto J."/>
            <person name="Wasserscheid J."/>
            <person name="Dewar K."/>
            <person name="Wiley G.B."/>
            <person name="Macmil S.L."/>
            <person name="Roe B.A."/>
            <person name="Zeller R.W."/>
            <person name="Hastings K.E."/>
            <person name="Lemaire P."/>
            <person name="Lindquist E."/>
            <person name="Endo T."/>
            <person name="Hotta K."/>
            <person name="Inaba K."/>
        </authorList>
    </citation>
    <scope>NUCLEOTIDE SEQUENCE [LARGE SCALE GENOMIC DNA]</scope>
    <source>
        <strain evidence="2">wild type</strain>
    </source>
</reference>
<dbReference type="InParanoid" id="L7N0T0"/>
<reference evidence="2" key="3">
    <citation type="submission" date="2025-08" db="UniProtKB">
        <authorList>
            <consortium name="Ensembl"/>
        </authorList>
    </citation>
    <scope>IDENTIFICATION</scope>
</reference>
<dbReference type="STRING" id="7719.ENSCINP00000013829"/>
<dbReference type="SMART" id="SM00160">
    <property type="entry name" value="RanBD"/>
    <property type="match status" value="1"/>
</dbReference>
<reference evidence="2" key="4">
    <citation type="submission" date="2025-09" db="UniProtKB">
        <authorList>
            <consortium name="Ensembl"/>
        </authorList>
    </citation>
    <scope>IDENTIFICATION</scope>
</reference>
<sequence length="120" mass="14194">MKTGEEEEEILFKERCKMFRFDNSISNWKERGLGELKILFHKGMNLHRVVMRREQVFKVCANHLITKDMNLLPNSDKSWMYVANNKSDGEAEVEKLSVKFKTPQIANQFKEIWDTCRHGS</sequence>
<dbReference type="InterPro" id="IPR011993">
    <property type="entry name" value="PH-like_dom_sf"/>
</dbReference>
<dbReference type="PANTHER" id="PTHR23138">
    <property type="entry name" value="RAN BINDING PROTEIN"/>
    <property type="match status" value="1"/>
</dbReference>
<dbReference type="Ensembl" id="ENSCINT00000013829.3">
    <property type="protein sequence ID" value="ENSCINP00000013829.3"/>
    <property type="gene ID" value="ENSCING00000013303.2"/>
</dbReference>
<dbReference type="OMA" id="QNICANH"/>
<dbReference type="GeneTree" id="ENSGT00900000141073"/>
<dbReference type="EMBL" id="EAAA01002621">
    <property type="status" value="NOT_ANNOTATED_CDS"/>
    <property type="molecule type" value="Genomic_DNA"/>
</dbReference>
<dbReference type="FunFam" id="2.30.29.30:FF:000842">
    <property type="entry name" value="Uncharacterized protein"/>
    <property type="match status" value="1"/>
</dbReference>
<evidence type="ECO:0000259" key="1">
    <source>
        <dbReference type="PROSITE" id="PS50196"/>
    </source>
</evidence>
<dbReference type="GO" id="GO:0005643">
    <property type="term" value="C:nuclear pore"/>
    <property type="evidence" value="ECO:0000318"/>
    <property type="project" value="GO_Central"/>
</dbReference>
<dbReference type="GO" id="GO:0005737">
    <property type="term" value="C:cytoplasm"/>
    <property type="evidence" value="ECO:0000318"/>
    <property type="project" value="GO_Central"/>
</dbReference>
<name>L7N0T0_CIOIN</name>